<dbReference type="PANTHER" id="PTHR43122:SF2">
    <property type="entry name" value="FERREDOXIN SUBUNIT OF PYRUVATE:FLAVODOXIN OXIDOREDUCTASE"/>
    <property type="match status" value="1"/>
</dbReference>
<dbReference type="AlphaFoldDB" id="A0A4R2THX5"/>
<feature type="domain" description="4Fe-4S ferredoxin-type" evidence="4">
    <location>
        <begin position="6"/>
        <end position="35"/>
    </location>
</feature>
<evidence type="ECO:0000256" key="2">
    <source>
        <dbReference type="ARBA" id="ARBA00023004"/>
    </source>
</evidence>
<organism evidence="5 6">
    <name type="scientific">Serpentinicella alkaliphila</name>
    <dbReference type="NCBI Taxonomy" id="1734049"/>
    <lineage>
        <taxon>Bacteria</taxon>
        <taxon>Bacillati</taxon>
        <taxon>Bacillota</taxon>
        <taxon>Clostridia</taxon>
        <taxon>Peptostreptococcales</taxon>
        <taxon>Natronincolaceae</taxon>
        <taxon>Serpentinicella</taxon>
    </lineage>
</organism>
<keyword evidence="3" id="KW-0411">Iron-sulfur</keyword>
<dbReference type="OrthoDB" id="9804603at2"/>
<protein>
    <submittedName>
        <fullName evidence="5">2-oxoglutarate ferredoxin oxidoreductase subunit delta</fullName>
    </submittedName>
</protein>
<dbReference type="InterPro" id="IPR017896">
    <property type="entry name" value="4Fe4S_Fe-S-bd"/>
</dbReference>
<sequence>MAKVKGRVTFDENRCKGCELCTTVCPVKIVKMDRKRINIKGYHPAKVDEMEKCIACQNCATICPDVVITVEKDADEKEE</sequence>
<keyword evidence="2" id="KW-0408">Iron</keyword>
<dbReference type="EMBL" id="SLYC01000021">
    <property type="protein sequence ID" value="TCQ01887.1"/>
    <property type="molecule type" value="Genomic_DNA"/>
</dbReference>
<comment type="caution">
    <text evidence="5">The sequence shown here is derived from an EMBL/GenBank/DDBJ whole genome shotgun (WGS) entry which is preliminary data.</text>
</comment>
<dbReference type="Proteomes" id="UP000295504">
    <property type="component" value="Unassembled WGS sequence"/>
</dbReference>
<dbReference type="PANTHER" id="PTHR43122">
    <property type="entry name" value="FERREDOXIN SUBUNIT OF PYRUVATE:FLAVODOXIN OXIDOREDUCTASE-RELATED"/>
    <property type="match status" value="1"/>
</dbReference>
<dbReference type="InterPro" id="IPR017900">
    <property type="entry name" value="4Fe4S_Fe_S_CS"/>
</dbReference>
<dbReference type="Gene3D" id="3.30.70.20">
    <property type="match status" value="1"/>
</dbReference>
<dbReference type="PROSITE" id="PS51379">
    <property type="entry name" value="4FE4S_FER_2"/>
    <property type="match status" value="2"/>
</dbReference>
<keyword evidence="6" id="KW-1185">Reference proteome</keyword>
<proteinExistence type="predicted"/>
<evidence type="ECO:0000256" key="1">
    <source>
        <dbReference type="ARBA" id="ARBA00022723"/>
    </source>
</evidence>
<dbReference type="RefSeq" id="WP_132848678.1">
    <property type="nucleotide sequence ID" value="NZ_CP058648.1"/>
</dbReference>
<reference evidence="5 6" key="1">
    <citation type="submission" date="2019-03" db="EMBL/GenBank/DDBJ databases">
        <title>Genomic Encyclopedia of Type Strains, Phase IV (KMG-IV): sequencing the most valuable type-strain genomes for metagenomic binning, comparative biology and taxonomic classification.</title>
        <authorList>
            <person name="Goeker M."/>
        </authorList>
    </citation>
    <scope>NUCLEOTIDE SEQUENCE [LARGE SCALE GENOMIC DNA]</scope>
    <source>
        <strain evidence="5 6">DSM 100013</strain>
    </source>
</reference>
<dbReference type="SUPFAM" id="SSF54862">
    <property type="entry name" value="4Fe-4S ferredoxins"/>
    <property type="match status" value="1"/>
</dbReference>
<dbReference type="Gene3D" id="3.30.70.3270">
    <property type="match status" value="1"/>
</dbReference>
<feature type="domain" description="4Fe-4S ferredoxin-type" evidence="4">
    <location>
        <begin position="43"/>
        <end position="73"/>
    </location>
</feature>
<gene>
    <name evidence="5" type="ORF">EDD79_102117</name>
</gene>
<evidence type="ECO:0000313" key="5">
    <source>
        <dbReference type="EMBL" id="TCQ01887.1"/>
    </source>
</evidence>
<dbReference type="PROSITE" id="PS00198">
    <property type="entry name" value="4FE4S_FER_1"/>
    <property type="match status" value="1"/>
</dbReference>
<name>A0A4R2THX5_9FIRM</name>
<keyword evidence="1" id="KW-0479">Metal-binding</keyword>
<evidence type="ECO:0000256" key="3">
    <source>
        <dbReference type="ARBA" id="ARBA00023014"/>
    </source>
</evidence>
<dbReference type="GO" id="GO:0051536">
    <property type="term" value="F:iron-sulfur cluster binding"/>
    <property type="evidence" value="ECO:0007669"/>
    <property type="project" value="UniProtKB-KW"/>
</dbReference>
<evidence type="ECO:0000259" key="4">
    <source>
        <dbReference type="PROSITE" id="PS51379"/>
    </source>
</evidence>
<dbReference type="Pfam" id="PF13237">
    <property type="entry name" value="Fer4_10"/>
    <property type="match status" value="1"/>
</dbReference>
<evidence type="ECO:0000313" key="6">
    <source>
        <dbReference type="Proteomes" id="UP000295504"/>
    </source>
</evidence>
<accession>A0A4R2THX5</accession>
<dbReference type="GO" id="GO:0046872">
    <property type="term" value="F:metal ion binding"/>
    <property type="evidence" value="ECO:0007669"/>
    <property type="project" value="UniProtKB-KW"/>
</dbReference>